<feature type="region of interest" description="Disordered" evidence="13">
    <location>
        <begin position="663"/>
        <end position="755"/>
    </location>
</feature>
<dbReference type="InterPro" id="IPR026371">
    <property type="entry name" value="PGF_CTERM"/>
</dbReference>
<feature type="domain" description="PGF-CTERM archaeal protein-sorting signal" evidence="15">
    <location>
        <begin position="754"/>
        <end position="775"/>
    </location>
</feature>
<organism evidence="18 19">
    <name type="scientific">Halomarina halobia</name>
    <dbReference type="NCBI Taxonomy" id="3033386"/>
    <lineage>
        <taxon>Archaea</taxon>
        <taxon>Methanobacteriati</taxon>
        <taxon>Methanobacteriota</taxon>
        <taxon>Stenosarchaea group</taxon>
        <taxon>Halobacteria</taxon>
        <taxon>Halobacteriales</taxon>
        <taxon>Natronomonadaceae</taxon>
        <taxon>Halomarina</taxon>
    </lineage>
</organism>
<evidence type="ECO:0000256" key="8">
    <source>
        <dbReference type="ARBA" id="ARBA00022692"/>
    </source>
</evidence>
<evidence type="ECO:0000256" key="9">
    <source>
        <dbReference type="ARBA" id="ARBA00022729"/>
    </source>
</evidence>
<dbReference type="InterPro" id="IPR026452">
    <property type="entry name" value="Surf_glycop_sig_pep"/>
</dbReference>
<dbReference type="Pfam" id="PF25162">
    <property type="entry name" value="DUF7827"/>
    <property type="match status" value="1"/>
</dbReference>
<sequence length="776" mass="80424">MTGTYNTKIRSLFLAALMVLSVVAGSIALTGAAAAANESINDGGVYFIGQTLVYSNASAGEDYALTKDGEFVREYTADSDGTVTIETSARTAGSYALSGPGLSDPLDFTLTHQDLTAEFGQDDSANDALVVDSGRSGYDVNLSSNDLSEQELKDLFNVTDLTFTVNGNTGYFNYNLSNVNLADGQYDVTVDVTDTNANATATLSVGTGADDAAEFVKPIITEDRGDIAEIEVNLTNVQDAYVKVGSSDVNYEPELKVHDGNGDGTVTILFNTYNTTNSDSSTAFTALNASEGDSVTVLTNASTPKPLAATDYDLVAGTLNSAGDGMATETGVGTLVITESTVSTMGSLTAPASVDISKFETLSDVTDVSTSSSRIAMGDHVALRIGGSGYFGAAGDDFEGFVANNSDASFKIAKVNSGPNADAPANHFGNMTTKIVYDENRKATFVVFDSDSLGTDATQKLGNYRANFTFEGDSVTTSFKVVERTGSFDTETVNGNETVVVKAEQDASISGSTSVAPGTKLRIIAKATGDSPFLLSKSVTVQEDGTFAGSFDFSGASVGTEFTATLKDVSSEDIVAQGIVEPSQSASVSVSDQANDGSYVVVDSVTLSDGGFVTIHDATLNESPFDSVRGTSSYLEAGTHSNVNVSLDTPYQESGEVIAMPHLDTDGDQTYDFVTSEGSDDGPYTADGAAVVDGATLTVEQKETGDNETGDNETGDDETGDDETGDNETGDNETGDDETGDDETGDDTTPEEGPGFGIVAALVALVAAALVALRRD</sequence>
<keyword evidence="7" id="KW-0701">S-layer</keyword>
<dbReference type="EMBL" id="JBHTBF010000001">
    <property type="protein sequence ID" value="MFC7315989.1"/>
    <property type="molecule type" value="Genomic_DNA"/>
</dbReference>
<comment type="similarity">
    <text evidence="3">Belongs to the halobacterial S-layer protein family.</text>
</comment>
<dbReference type="NCBIfam" id="TIGR04126">
    <property type="entry name" value="PGF_CTERM"/>
    <property type="match status" value="1"/>
</dbReference>
<feature type="domain" description="DUF7282" evidence="16">
    <location>
        <begin position="586"/>
        <end position="698"/>
    </location>
</feature>
<gene>
    <name evidence="18" type="ORF">ACFQPE_04165</name>
</gene>
<evidence type="ECO:0000256" key="11">
    <source>
        <dbReference type="ARBA" id="ARBA00023136"/>
    </source>
</evidence>
<reference evidence="18 19" key="1">
    <citation type="journal article" date="2019" name="Int. J. Syst. Evol. Microbiol.">
        <title>The Global Catalogue of Microorganisms (GCM) 10K type strain sequencing project: providing services to taxonomists for standard genome sequencing and annotation.</title>
        <authorList>
            <consortium name="The Broad Institute Genomics Platform"/>
            <consortium name="The Broad Institute Genome Sequencing Center for Infectious Disease"/>
            <person name="Wu L."/>
            <person name="Ma J."/>
        </authorList>
    </citation>
    <scope>NUCLEOTIDE SEQUENCE [LARGE SCALE GENOMIC DNA]</scope>
    <source>
        <strain evidence="18 19">PSR21</strain>
    </source>
</reference>
<evidence type="ECO:0000256" key="5">
    <source>
        <dbReference type="ARBA" id="ARBA00022512"/>
    </source>
</evidence>
<keyword evidence="11 14" id="KW-0472">Membrane</keyword>
<dbReference type="GO" id="GO:0005886">
    <property type="term" value="C:plasma membrane"/>
    <property type="evidence" value="ECO:0007669"/>
    <property type="project" value="UniProtKB-SubCell"/>
</dbReference>
<dbReference type="Proteomes" id="UP001596547">
    <property type="component" value="Unassembled WGS sequence"/>
</dbReference>
<keyword evidence="10 14" id="KW-1133">Transmembrane helix</keyword>
<dbReference type="Pfam" id="PF18204">
    <property type="entry name" value="PGF-CTERM"/>
    <property type="match status" value="1"/>
</dbReference>
<keyword evidence="6" id="KW-0964">Secreted</keyword>
<feature type="transmembrane region" description="Helical" evidence="14">
    <location>
        <begin position="755"/>
        <end position="773"/>
    </location>
</feature>
<dbReference type="NCBIfam" id="TIGR04207">
    <property type="entry name" value="halo_sig_pep"/>
    <property type="match status" value="1"/>
</dbReference>
<keyword evidence="12" id="KW-0325">Glycoprotein</keyword>
<feature type="domain" description="DUF7827" evidence="17">
    <location>
        <begin position="207"/>
        <end position="315"/>
    </location>
</feature>
<evidence type="ECO:0000259" key="16">
    <source>
        <dbReference type="Pfam" id="PF23951"/>
    </source>
</evidence>
<evidence type="ECO:0000256" key="2">
    <source>
        <dbReference type="ARBA" id="ARBA00004237"/>
    </source>
</evidence>
<dbReference type="AlphaFoldDB" id="A0ABD6A5W7"/>
<dbReference type="NCBIfam" id="NF045517">
    <property type="entry name" value="halo_surf_dom"/>
    <property type="match status" value="1"/>
</dbReference>
<evidence type="ECO:0000256" key="6">
    <source>
        <dbReference type="ARBA" id="ARBA00022525"/>
    </source>
</evidence>
<keyword evidence="8 14" id="KW-0812">Transmembrane</keyword>
<evidence type="ECO:0000256" key="4">
    <source>
        <dbReference type="ARBA" id="ARBA00022475"/>
    </source>
</evidence>
<evidence type="ECO:0000256" key="3">
    <source>
        <dbReference type="ARBA" id="ARBA00009327"/>
    </source>
</evidence>
<evidence type="ECO:0000259" key="17">
    <source>
        <dbReference type="Pfam" id="PF25162"/>
    </source>
</evidence>
<evidence type="ECO:0000256" key="14">
    <source>
        <dbReference type="SAM" id="Phobius"/>
    </source>
</evidence>
<keyword evidence="4" id="KW-1003">Cell membrane</keyword>
<evidence type="ECO:0000256" key="1">
    <source>
        <dbReference type="ARBA" id="ARBA00004236"/>
    </source>
</evidence>
<evidence type="ECO:0000259" key="15">
    <source>
        <dbReference type="Pfam" id="PF18204"/>
    </source>
</evidence>
<proteinExistence type="inferred from homology"/>
<comment type="subcellular location">
    <subcellularLocation>
        <location evidence="1">Cell membrane</location>
    </subcellularLocation>
    <subcellularLocation>
        <location evidence="2">Secreted</location>
        <location evidence="2">Cell wall</location>
        <location evidence="2">S-layer</location>
    </subcellularLocation>
</comment>
<keyword evidence="9" id="KW-0732">Signal</keyword>
<keyword evidence="19" id="KW-1185">Reference proteome</keyword>
<dbReference type="InterPro" id="IPR055706">
    <property type="entry name" value="Slg1/2_DUF7282"/>
</dbReference>
<dbReference type="RefSeq" id="WP_276305390.1">
    <property type="nucleotide sequence ID" value="NZ_CP119992.1"/>
</dbReference>
<evidence type="ECO:0000256" key="12">
    <source>
        <dbReference type="ARBA" id="ARBA00023180"/>
    </source>
</evidence>
<evidence type="ECO:0000313" key="19">
    <source>
        <dbReference type="Proteomes" id="UP001596547"/>
    </source>
</evidence>
<keyword evidence="5" id="KW-0134">Cell wall</keyword>
<dbReference type="GO" id="GO:0030115">
    <property type="term" value="C:S-layer"/>
    <property type="evidence" value="ECO:0007669"/>
    <property type="project" value="UniProtKB-SubCell"/>
</dbReference>
<evidence type="ECO:0000313" key="18">
    <source>
        <dbReference type="EMBL" id="MFC7315989.1"/>
    </source>
</evidence>
<protein>
    <submittedName>
        <fullName evidence="18">BGTF surface domain-containing protein</fullName>
    </submittedName>
</protein>
<dbReference type="InterPro" id="IPR057149">
    <property type="entry name" value="DUF7827"/>
</dbReference>
<dbReference type="Pfam" id="PF23951">
    <property type="entry name" value="DUF7282"/>
    <property type="match status" value="1"/>
</dbReference>
<evidence type="ECO:0000256" key="10">
    <source>
        <dbReference type="ARBA" id="ARBA00022989"/>
    </source>
</evidence>
<evidence type="ECO:0000256" key="13">
    <source>
        <dbReference type="SAM" id="MobiDB-lite"/>
    </source>
</evidence>
<dbReference type="GeneID" id="79314969"/>
<name>A0ABD6A5W7_9EURY</name>
<accession>A0ABD6A5W7</accession>
<comment type="caution">
    <text evidence="18">The sequence shown here is derived from an EMBL/GenBank/DDBJ whole genome shotgun (WGS) entry which is preliminary data.</text>
</comment>
<evidence type="ECO:0000256" key="7">
    <source>
        <dbReference type="ARBA" id="ARBA00022601"/>
    </source>
</evidence>
<feature type="compositionally biased region" description="Acidic residues" evidence="13">
    <location>
        <begin position="706"/>
        <end position="750"/>
    </location>
</feature>